<sequence>MRAEQATELLASCVHIVQQLLVRDDTLDFQCCRTSGRVADVRVPMLEETGAVDDGVSGAVRLRRQREEAR</sequence>
<reference evidence="2" key="1">
    <citation type="submission" date="2017-01" db="EMBL/GenBank/DDBJ databases">
        <title>Genome Analysis of Deinococcus marmoris KOPRI26562.</title>
        <authorList>
            <person name="Kim J.H."/>
            <person name="Oh H.-M."/>
        </authorList>
    </citation>
    <scope>NUCLEOTIDE SEQUENCE [LARGE SCALE GENOMIC DNA]</scope>
    <source>
        <strain evidence="2">PAMC 26633</strain>
    </source>
</reference>
<gene>
    <name evidence="1" type="ORF">BSU04_15260</name>
</gene>
<accession>A0A226X4C2</accession>
<organism evidence="1 2">
    <name type="scientific">Caballeronia sordidicola</name>
    <name type="common">Burkholderia sordidicola</name>
    <dbReference type="NCBI Taxonomy" id="196367"/>
    <lineage>
        <taxon>Bacteria</taxon>
        <taxon>Pseudomonadati</taxon>
        <taxon>Pseudomonadota</taxon>
        <taxon>Betaproteobacteria</taxon>
        <taxon>Burkholderiales</taxon>
        <taxon>Burkholderiaceae</taxon>
        <taxon>Caballeronia</taxon>
    </lineage>
</organism>
<dbReference type="EMBL" id="MTHB01000094">
    <property type="protein sequence ID" value="OXC77847.1"/>
    <property type="molecule type" value="Genomic_DNA"/>
</dbReference>
<comment type="caution">
    <text evidence="1">The sequence shown here is derived from an EMBL/GenBank/DDBJ whole genome shotgun (WGS) entry which is preliminary data.</text>
</comment>
<name>A0A226X4C2_CABSO</name>
<evidence type="ECO:0000313" key="1">
    <source>
        <dbReference type="EMBL" id="OXC77847.1"/>
    </source>
</evidence>
<protein>
    <submittedName>
        <fullName evidence="1">Uncharacterized protein</fullName>
    </submittedName>
</protein>
<proteinExistence type="predicted"/>
<dbReference type="AlphaFoldDB" id="A0A226X4C2"/>
<evidence type="ECO:0000313" key="2">
    <source>
        <dbReference type="Proteomes" id="UP000214720"/>
    </source>
</evidence>
<dbReference type="Proteomes" id="UP000214720">
    <property type="component" value="Unassembled WGS sequence"/>
</dbReference>